<sequence length="258" mass="29791">MFQYSYPRFEKGRVLKTEMLASVRDYPRSLVDVRYHEYSDGIITGAQVTVNERELTIAPGIIKHQGRLYVLEQQQHIEYDATGVETILKVRFYENGSDRDFERYTGEIVLEEEIDSNSEIELGRFKLKHGAVLRSEYVDFADLVTEYNTFHTIHIQYSGIGEATVSPFVFRWFARELFAQGASHPNPLDLSFGLMCLNEERIQRAAVLSYLSARFGHPYREMDNTKIHHSLERVLAENGGRRGKSGMQRSGPQRMLVD</sequence>
<evidence type="ECO:0000256" key="1">
    <source>
        <dbReference type="SAM" id="MobiDB-lite"/>
    </source>
</evidence>
<accession>A0A172ZK00</accession>
<dbReference type="KEGG" id="pbv:AR543_17285"/>
<keyword evidence="2" id="KW-0067">ATP-binding</keyword>
<evidence type="ECO:0000313" key="3">
    <source>
        <dbReference type="Proteomes" id="UP000078148"/>
    </source>
</evidence>
<protein>
    <submittedName>
        <fullName evidence="2">DNA and RNA helicase</fullName>
    </submittedName>
</protein>
<dbReference type="OrthoDB" id="1664853at2"/>
<dbReference type="EMBL" id="CP013023">
    <property type="protein sequence ID" value="ANF97587.1"/>
    <property type="molecule type" value="Genomic_DNA"/>
</dbReference>
<keyword evidence="3" id="KW-1185">Reference proteome</keyword>
<name>A0A172ZK00_9BACL</name>
<dbReference type="STRING" id="1616788.AR543_17285"/>
<proteinExistence type="predicted"/>
<dbReference type="Proteomes" id="UP000078148">
    <property type="component" value="Chromosome"/>
</dbReference>
<dbReference type="RefSeq" id="WP_060535689.1">
    <property type="nucleotide sequence ID" value="NZ_CP013023.1"/>
</dbReference>
<reference evidence="2 3" key="2">
    <citation type="journal article" date="2016" name="Int. J. Syst. Evol. Microbiol.">
        <title>Paenibacillus bovis sp. nov., isolated from raw yak (Bos grunniens) milk.</title>
        <authorList>
            <person name="Gao C."/>
            <person name="Han J."/>
            <person name="Liu Z."/>
            <person name="Xu X."/>
            <person name="Hang F."/>
            <person name="Wu Z."/>
        </authorList>
    </citation>
    <scope>NUCLEOTIDE SEQUENCE [LARGE SCALE GENOMIC DNA]</scope>
    <source>
        <strain evidence="2 3">BD3526</strain>
    </source>
</reference>
<keyword evidence="2" id="KW-0547">Nucleotide-binding</keyword>
<evidence type="ECO:0000313" key="2">
    <source>
        <dbReference type="EMBL" id="ANF97587.1"/>
    </source>
</evidence>
<organism evidence="2 3">
    <name type="scientific">Paenibacillus bovis</name>
    <dbReference type="NCBI Taxonomy" id="1616788"/>
    <lineage>
        <taxon>Bacteria</taxon>
        <taxon>Bacillati</taxon>
        <taxon>Bacillota</taxon>
        <taxon>Bacilli</taxon>
        <taxon>Bacillales</taxon>
        <taxon>Paenibacillaceae</taxon>
        <taxon>Paenibacillus</taxon>
    </lineage>
</organism>
<keyword evidence="2" id="KW-0378">Hydrolase</keyword>
<reference evidence="3" key="1">
    <citation type="submission" date="2015-10" db="EMBL/GenBank/DDBJ databases">
        <title>Genome of Paenibacillus bovis sp. nov.</title>
        <authorList>
            <person name="Wu Z."/>
            <person name="Gao C."/>
            <person name="Liu Z."/>
            <person name="Zheng H."/>
        </authorList>
    </citation>
    <scope>NUCLEOTIDE SEQUENCE [LARGE SCALE GENOMIC DNA]</scope>
    <source>
        <strain evidence="3">BD3526</strain>
    </source>
</reference>
<keyword evidence="2" id="KW-0347">Helicase</keyword>
<dbReference type="GO" id="GO:0004386">
    <property type="term" value="F:helicase activity"/>
    <property type="evidence" value="ECO:0007669"/>
    <property type="project" value="UniProtKB-KW"/>
</dbReference>
<feature type="region of interest" description="Disordered" evidence="1">
    <location>
        <begin position="238"/>
        <end position="258"/>
    </location>
</feature>
<gene>
    <name evidence="2" type="ORF">AR543_17285</name>
</gene>
<dbReference type="AlphaFoldDB" id="A0A172ZK00"/>